<dbReference type="InterPro" id="IPR035965">
    <property type="entry name" value="PAS-like_dom_sf"/>
</dbReference>
<dbReference type="SUPFAM" id="SSF47384">
    <property type="entry name" value="Homodimeric domain of signal transducing histidine kinase"/>
    <property type="match status" value="1"/>
</dbReference>
<comment type="subcellular location">
    <subcellularLocation>
        <location evidence="2">Cell membrane</location>
    </subcellularLocation>
</comment>
<dbReference type="InterPro" id="IPR004358">
    <property type="entry name" value="Sig_transdc_His_kin-like_C"/>
</dbReference>
<dbReference type="RefSeq" id="WP_189511807.1">
    <property type="nucleotide sequence ID" value="NZ_BMXG01000003.1"/>
</dbReference>
<dbReference type="InterPro" id="IPR036890">
    <property type="entry name" value="HATPase_C_sf"/>
</dbReference>
<feature type="domain" description="Histidine kinase" evidence="12">
    <location>
        <begin position="203"/>
        <end position="422"/>
    </location>
</feature>
<dbReference type="SMART" id="SM00387">
    <property type="entry name" value="HATPase_c"/>
    <property type="match status" value="1"/>
</dbReference>
<dbReference type="InterPro" id="IPR036097">
    <property type="entry name" value="HisK_dim/P_sf"/>
</dbReference>
<dbReference type="SMART" id="SM00388">
    <property type="entry name" value="HisKA"/>
    <property type="match status" value="1"/>
</dbReference>
<protein>
    <recommendedName>
        <fullName evidence="3">histidine kinase</fullName>
        <ecNumber evidence="3">2.7.13.3</ecNumber>
    </recommendedName>
</protein>
<dbReference type="InterPro" id="IPR003594">
    <property type="entry name" value="HATPase_dom"/>
</dbReference>
<dbReference type="EMBL" id="BMXG01000003">
    <property type="protein sequence ID" value="GHB93668.1"/>
    <property type="molecule type" value="Genomic_DNA"/>
</dbReference>
<sequence length="438" mass="49585">MTTFLSILFAAIAAFYYFRHRRVRRLLLTVVDAIEDRRPYLFEEDGNWAKGIGLDRLAKLVNELLAEHERSSRQEIGYLRQIETTLSNLTEAVLIVDDRSALVMANHAARELLGLEPNCEGRRLEGLLKSAGFLEFMELAEAGSAPAWQEIEISRGRDNLFVEVAGARIPESDSEGRPLTLFVLHDITRLKKLENVRREFVANVSHELRTPVTVIKGFTDTLIEDHEQLRSDEQLRFLNKISKNVERLHLLLEDLLTLSRLEGEAITLNRQSCSVRKLIHDITENFLPRLNLDEQTLICDLDSELDEVIIDPIKFSQVLQNTLDNAMRYAKGFSRIIVRTGRDGGYFLLEVEDDGCGIPDKDMPHIFERFYRVDKGRSRELGGTGLGLSIVKHVIQLHGGTIAAQNVTGGGLRITCRIPMKPPHLKGDLNLMAADLID</sequence>
<dbReference type="AlphaFoldDB" id="A0A8J3D9M4"/>
<reference evidence="14" key="2">
    <citation type="submission" date="2020-09" db="EMBL/GenBank/DDBJ databases">
        <authorList>
            <person name="Sun Q."/>
            <person name="Kim S."/>
        </authorList>
    </citation>
    <scope>NUCLEOTIDE SEQUENCE</scope>
    <source>
        <strain evidence="14">KCTC 12870</strain>
    </source>
</reference>
<dbReference type="Proteomes" id="UP000642829">
    <property type="component" value="Unassembled WGS sequence"/>
</dbReference>
<dbReference type="CDD" id="cd00082">
    <property type="entry name" value="HisKA"/>
    <property type="match status" value="1"/>
</dbReference>
<evidence type="ECO:0000256" key="9">
    <source>
        <dbReference type="ARBA" id="ARBA00022840"/>
    </source>
</evidence>
<dbReference type="Pfam" id="PF00512">
    <property type="entry name" value="HisKA"/>
    <property type="match status" value="1"/>
</dbReference>
<dbReference type="GO" id="GO:0005886">
    <property type="term" value="C:plasma membrane"/>
    <property type="evidence" value="ECO:0007669"/>
    <property type="project" value="UniProtKB-SubCell"/>
</dbReference>
<dbReference type="InterPro" id="IPR050351">
    <property type="entry name" value="BphY/WalK/GraS-like"/>
</dbReference>
<dbReference type="InterPro" id="IPR005467">
    <property type="entry name" value="His_kinase_dom"/>
</dbReference>
<dbReference type="GO" id="GO:0004721">
    <property type="term" value="F:phosphoprotein phosphatase activity"/>
    <property type="evidence" value="ECO:0007669"/>
    <property type="project" value="TreeGrafter"/>
</dbReference>
<evidence type="ECO:0000256" key="6">
    <source>
        <dbReference type="ARBA" id="ARBA00022679"/>
    </source>
</evidence>
<dbReference type="Gene3D" id="3.30.565.10">
    <property type="entry name" value="Histidine kinase-like ATPase, C-terminal domain"/>
    <property type="match status" value="1"/>
</dbReference>
<evidence type="ECO:0000256" key="11">
    <source>
        <dbReference type="ARBA" id="ARBA00023136"/>
    </source>
</evidence>
<evidence type="ECO:0000256" key="10">
    <source>
        <dbReference type="ARBA" id="ARBA00023012"/>
    </source>
</evidence>
<evidence type="ECO:0000256" key="4">
    <source>
        <dbReference type="ARBA" id="ARBA00022475"/>
    </source>
</evidence>
<dbReference type="GO" id="GO:0005524">
    <property type="term" value="F:ATP binding"/>
    <property type="evidence" value="ECO:0007669"/>
    <property type="project" value="UniProtKB-KW"/>
</dbReference>
<keyword evidence="8" id="KW-0418">Kinase</keyword>
<dbReference type="FunFam" id="3.30.565.10:FF:000006">
    <property type="entry name" value="Sensor histidine kinase WalK"/>
    <property type="match status" value="1"/>
</dbReference>
<dbReference type="PANTHER" id="PTHR45453">
    <property type="entry name" value="PHOSPHATE REGULON SENSOR PROTEIN PHOR"/>
    <property type="match status" value="1"/>
</dbReference>
<evidence type="ECO:0000313" key="14">
    <source>
        <dbReference type="EMBL" id="GHB93668.1"/>
    </source>
</evidence>
<evidence type="ECO:0000259" key="13">
    <source>
        <dbReference type="PROSITE" id="PS50112"/>
    </source>
</evidence>
<comment type="caution">
    <text evidence="14">The sequence shown here is derived from an EMBL/GenBank/DDBJ whole genome shotgun (WGS) entry which is preliminary data.</text>
</comment>
<dbReference type="GO" id="GO:0016036">
    <property type="term" value="P:cellular response to phosphate starvation"/>
    <property type="evidence" value="ECO:0007669"/>
    <property type="project" value="TreeGrafter"/>
</dbReference>
<evidence type="ECO:0000256" key="2">
    <source>
        <dbReference type="ARBA" id="ARBA00004236"/>
    </source>
</evidence>
<evidence type="ECO:0000259" key="12">
    <source>
        <dbReference type="PROSITE" id="PS50109"/>
    </source>
</evidence>
<dbReference type="EC" id="2.7.13.3" evidence="3"/>
<dbReference type="Gene3D" id="1.10.287.130">
    <property type="match status" value="1"/>
</dbReference>
<evidence type="ECO:0000313" key="15">
    <source>
        <dbReference type="Proteomes" id="UP000642829"/>
    </source>
</evidence>
<organism evidence="14 15">
    <name type="scientific">Cerasicoccus arenae</name>
    <dbReference type="NCBI Taxonomy" id="424488"/>
    <lineage>
        <taxon>Bacteria</taxon>
        <taxon>Pseudomonadati</taxon>
        <taxon>Verrucomicrobiota</taxon>
        <taxon>Opitutia</taxon>
        <taxon>Puniceicoccales</taxon>
        <taxon>Cerasicoccaceae</taxon>
        <taxon>Cerasicoccus</taxon>
    </lineage>
</organism>
<keyword evidence="15" id="KW-1185">Reference proteome</keyword>
<dbReference type="PANTHER" id="PTHR45453:SF1">
    <property type="entry name" value="PHOSPHATE REGULON SENSOR PROTEIN PHOR"/>
    <property type="match status" value="1"/>
</dbReference>
<evidence type="ECO:0000256" key="5">
    <source>
        <dbReference type="ARBA" id="ARBA00022553"/>
    </source>
</evidence>
<keyword evidence="11" id="KW-0472">Membrane</keyword>
<dbReference type="CDD" id="cd00075">
    <property type="entry name" value="HATPase"/>
    <property type="match status" value="1"/>
</dbReference>
<keyword evidence="4" id="KW-1003">Cell membrane</keyword>
<dbReference type="Pfam" id="PF02518">
    <property type="entry name" value="HATPase_c"/>
    <property type="match status" value="1"/>
</dbReference>
<dbReference type="Gene3D" id="3.30.450.20">
    <property type="entry name" value="PAS domain"/>
    <property type="match status" value="1"/>
</dbReference>
<keyword evidence="5" id="KW-0597">Phosphoprotein</keyword>
<dbReference type="InterPro" id="IPR003661">
    <property type="entry name" value="HisK_dim/P_dom"/>
</dbReference>
<keyword evidence="6" id="KW-0808">Transferase</keyword>
<dbReference type="PRINTS" id="PR00344">
    <property type="entry name" value="BCTRLSENSOR"/>
</dbReference>
<name>A0A8J3D9M4_9BACT</name>
<evidence type="ECO:0000256" key="3">
    <source>
        <dbReference type="ARBA" id="ARBA00012438"/>
    </source>
</evidence>
<feature type="domain" description="PAS" evidence="13">
    <location>
        <begin position="78"/>
        <end position="118"/>
    </location>
</feature>
<keyword evidence="9" id="KW-0067">ATP-binding</keyword>
<dbReference type="FunFam" id="1.10.287.130:FF:000008">
    <property type="entry name" value="Two-component sensor histidine kinase"/>
    <property type="match status" value="1"/>
</dbReference>
<gene>
    <name evidence="14" type="ORF">GCM10007047_06450</name>
</gene>
<dbReference type="SUPFAM" id="SSF55874">
    <property type="entry name" value="ATPase domain of HSP90 chaperone/DNA topoisomerase II/histidine kinase"/>
    <property type="match status" value="1"/>
</dbReference>
<keyword evidence="7" id="KW-0547">Nucleotide-binding</keyword>
<dbReference type="PROSITE" id="PS50109">
    <property type="entry name" value="HIS_KIN"/>
    <property type="match status" value="1"/>
</dbReference>
<evidence type="ECO:0000256" key="8">
    <source>
        <dbReference type="ARBA" id="ARBA00022777"/>
    </source>
</evidence>
<dbReference type="SUPFAM" id="SSF55785">
    <property type="entry name" value="PYP-like sensor domain (PAS domain)"/>
    <property type="match status" value="1"/>
</dbReference>
<accession>A0A8J3D9M4</accession>
<dbReference type="GO" id="GO:0000155">
    <property type="term" value="F:phosphorelay sensor kinase activity"/>
    <property type="evidence" value="ECO:0007669"/>
    <property type="project" value="InterPro"/>
</dbReference>
<reference evidence="14" key="1">
    <citation type="journal article" date="2014" name="Int. J. Syst. Evol. Microbiol.">
        <title>Complete genome sequence of Corynebacterium casei LMG S-19264T (=DSM 44701T), isolated from a smear-ripened cheese.</title>
        <authorList>
            <consortium name="US DOE Joint Genome Institute (JGI-PGF)"/>
            <person name="Walter F."/>
            <person name="Albersmeier A."/>
            <person name="Kalinowski J."/>
            <person name="Ruckert C."/>
        </authorList>
    </citation>
    <scope>NUCLEOTIDE SEQUENCE</scope>
    <source>
        <strain evidence="14">KCTC 12870</strain>
    </source>
</reference>
<keyword evidence="10" id="KW-0902">Two-component regulatory system</keyword>
<dbReference type="PROSITE" id="PS50112">
    <property type="entry name" value="PAS"/>
    <property type="match status" value="1"/>
</dbReference>
<evidence type="ECO:0000256" key="7">
    <source>
        <dbReference type="ARBA" id="ARBA00022741"/>
    </source>
</evidence>
<dbReference type="InterPro" id="IPR000014">
    <property type="entry name" value="PAS"/>
</dbReference>
<evidence type="ECO:0000256" key="1">
    <source>
        <dbReference type="ARBA" id="ARBA00000085"/>
    </source>
</evidence>
<proteinExistence type="predicted"/>
<comment type="catalytic activity">
    <reaction evidence="1">
        <text>ATP + protein L-histidine = ADP + protein N-phospho-L-histidine.</text>
        <dbReference type="EC" id="2.7.13.3"/>
    </reaction>
</comment>